<organism evidence="1 2">
    <name type="scientific">Poriferisphaera corsica</name>
    <dbReference type="NCBI Taxonomy" id="2528020"/>
    <lineage>
        <taxon>Bacteria</taxon>
        <taxon>Pseudomonadati</taxon>
        <taxon>Planctomycetota</taxon>
        <taxon>Phycisphaerae</taxon>
        <taxon>Phycisphaerales</taxon>
        <taxon>Phycisphaeraceae</taxon>
        <taxon>Poriferisphaera</taxon>
    </lineage>
</organism>
<gene>
    <name evidence="1" type="ORF">KS4_36530</name>
</gene>
<protein>
    <submittedName>
        <fullName evidence="1">Uncharacterized protein</fullName>
    </submittedName>
</protein>
<evidence type="ECO:0000313" key="2">
    <source>
        <dbReference type="Proteomes" id="UP000317369"/>
    </source>
</evidence>
<dbReference type="KEGG" id="pcor:KS4_36530"/>
<dbReference type="EMBL" id="CP036425">
    <property type="protein sequence ID" value="QDU35570.1"/>
    <property type="molecule type" value="Genomic_DNA"/>
</dbReference>
<dbReference type="Proteomes" id="UP000317369">
    <property type="component" value="Chromosome"/>
</dbReference>
<accession>A0A517YZA4</accession>
<evidence type="ECO:0000313" key="1">
    <source>
        <dbReference type="EMBL" id="QDU35570.1"/>
    </source>
</evidence>
<dbReference type="AlphaFoldDB" id="A0A517YZA4"/>
<reference evidence="1 2" key="1">
    <citation type="submission" date="2019-02" db="EMBL/GenBank/DDBJ databases">
        <title>Deep-cultivation of Planctomycetes and their phenomic and genomic characterization uncovers novel biology.</title>
        <authorList>
            <person name="Wiegand S."/>
            <person name="Jogler M."/>
            <person name="Boedeker C."/>
            <person name="Pinto D."/>
            <person name="Vollmers J."/>
            <person name="Rivas-Marin E."/>
            <person name="Kohn T."/>
            <person name="Peeters S.H."/>
            <person name="Heuer A."/>
            <person name="Rast P."/>
            <person name="Oberbeckmann S."/>
            <person name="Bunk B."/>
            <person name="Jeske O."/>
            <person name="Meyerdierks A."/>
            <person name="Storesund J.E."/>
            <person name="Kallscheuer N."/>
            <person name="Luecker S."/>
            <person name="Lage O.M."/>
            <person name="Pohl T."/>
            <person name="Merkel B.J."/>
            <person name="Hornburger P."/>
            <person name="Mueller R.-W."/>
            <person name="Bruemmer F."/>
            <person name="Labrenz M."/>
            <person name="Spormann A.M."/>
            <person name="Op den Camp H."/>
            <person name="Overmann J."/>
            <person name="Amann R."/>
            <person name="Jetten M.S.M."/>
            <person name="Mascher T."/>
            <person name="Medema M.H."/>
            <person name="Devos D.P."/>
            <person name="Kaster A.-K."/>
            <person name="Ovreas L."/>
            <person name="Rohde M."/>
            <person name="Galperin M.Y."/>
            <person name="Jogler C."/>
        </authorList>
    </citation>
    <scope>NUCLEOTIDE SEQUENCE [LARGE SCALE GENOMIC DNA]</scope>
    <source>
        <strain evidence="1 2">KS4</strain>
    </source>
</reference>
<keyword evidence="2" id="KW-1185">Reference proteome</keyword>
<proteinExistence type="predicted"/>
<sequence>MKNVYVWFEVNTTSENYLSDYKQHALNWAKIGTPIVTGKKNTVVEVITDIMNTTGLKVIPGIKLTEFFRSAFDENPNITCDDPRIWDEIRHVSSQLKQLTNSNDIVFENEGMNTFLYRYYNMSPTEYNDESSENFFNYRDLYNINFDILEGSVATRNWDHNVWLWTGVSGSNDPKYTKSLSTSYAITKSLINGFNHHGNDSSKCRLIKLGKAAYSGSPNSTFSALNDVINKKHDEDALTIIYLDDSTSSQWDLDQVVTAISHAEGDVILYPGSSDIGNHEQVWDAIKNELVRSVD</sequence>
<dbReference type="RefSeq" id="WP_145081127.1">
    <property type="nucleotide sequence ID" value="NZ_CP036425.1"/>
</dbReference>
<name>A0A517YZA4_9BACT</name>